<dbReference type="CTD" id="172188"/>
<dbReference type="AlphaFoldDB" id="P91090"/>
<dbReference type="Bgee" id="WBGene00016040">
    <property type="expression patterns" value="Expressed in adult organism and 1 other cell type or tissue"/>
</dbReference>
<dbReference type="eggNOG" id="ENOG502THFS">
    <property type="taxonomic scope" value="Eukaryota"/>
</dbReference>
<feature type="compositionally biased region" description="Low complexity" evidence="1">
    <location>
        <begin position="173"/>
        <end position="195"/>
    </location>
</feature>
<name>P91090_CAEEL</name>
<dbReference type="OMA" id="CSNFYCW"/>
<evidence type="ECO:0000313" key="2">
    <source>
        <dbReference type="EMBL" id="CCD65422.1"/>
    </source>
</evidence>
<sequence>MPIEATMSTSNESANLLVPSFLPRGEVLGWNLTSVVNPVTRRKEYTYTVCVQTVGAFQCTEQAGVVLVKCDGPCGNKLPTNHLIALGKCDHMLCKACFGIVKNPDGSYGCSNFYCWSEPRGNFRKEKANYNKVINKQICRARKFKQDGEDLQACSKSNLPKTPADLSDREMNSAKSSESDTSSSDGSSYQSTVDSYGLPKRF</sequence>
<gene>
    <name evidence="2 4" type="ORF">C24A11.1</name>
    <name evidence="2" type="ORF">CELE_C24A11.1</name>
</gene>
<keyword evidence="5" id="KW-1267">Proteomics identification</keyword>
<dbReference type="PaxDb" id="6239-C24A11.1"/>
<feature type="region of interest" description="Disordered" evidence="1">
    <location>
        <begin position="154"/>
        <end position="202"/>
    </location>
</feature>
<dbReference type="Proteomes" id="UP000001940">
    <property type="component" value="Chromosome I"/>
</dbReference>
<protein>
    <submittedName>
        <fullName evidence="2">RING-type domain-containing protein</fullName>
    </submittedName>
</protein>
<dbReference type="PANTHER" id="PTHR31430">
    <property type="entry name" value="PROTEIN CBG22332-RELATED"/>
    <property type="match status" value="1"/>
</dbReference>
<dbReference type="KEGG" id="cel:CELE_C24A11.1"/>
<dbReference type="FunCoup" id="P91090">
    <property type="interactions" value="358"/>
</dbReference>
<dbReference type="PANTHER" id="PTHR31430:SF2">
    <property type="entry name" value="ZF-RING_14 DOMAIN-CONTAINING PROTEIN"/>
    <property type="match status" value="1"/>
</dbReference>
<dbReference type="PhylomeDB" id="P91090"/>
<dbReference type="OrthoDB" id="5831839at2759"/>
<accession>P91090</accession>
<keyword evidence="3" id="KW-1185">Reference proteome</keyword>
<dbReference type="WormBase" id="C24A11.1">
    <property type="protein sequence ID" value="CE20521"/>
    <property type="gene ID" value="WBGene00016040"/>
</dbReference>
<evidence type="ECO:0000313" key="4">
    <source>
        <dbReference type="WormBase" id="C24A11.1"/>
    </source>
</evidence>
<reference evidence="2 3" key="1">
    <citation type="journal article" date="1998" name="Science">
        <title>Genome sequence of the nematode C. elegans: a platform for investigating biology.</title>
        <authorList>
            <consortium name="The C. elegans sequencing consortium"/>
            <person name="Sulson J.E."/>
            <person name="Waterston R."/>
        </authorList>
    </citation>
    <scope>NUCLEOTIDE SEQUENCE [LARGE SCALE GENOMIC DNA]</scope>
    <source>
        <strain evidence="2 3">Bristol N2</strain>
    </source>
</reference>
<dbReference type="EMBL" id="BX284601">
    <property type="protein sequence ID" value="CCD65422.1"/>
    <property type="molecule type" value="Genomic_DNA"/>
</dbReference>
<dbReference type="GeneID" id="172188"/>
<evidence type="ECO:0007829" key="5">
    <source>
        <dbReference type="PeptideAtlas" id="P91090"/>
    </source>
</evidence>
<evidence type="ECO:0000313" key="3">
    <source>
        <dbReference type="Proteomes" id="UP000001940"/>
    </source>
</evidence>
<dbReference type="AGR" id="WB:WBGene00016040"/>
<organism evidence="2 3">
    <name type="scientific">Caenorhabditis elegans</name>
    <dbReference type="NCBI Taxonomy" id="6239"/>
    <lineage>
        <taxon>Eukaryota</taxon>
        <taxon>Metazoa</taxon>
        <taxon>Ecdysozoa</taxon>
        <taxon>Nematoda</taxon>
        <taxon>Chromadorea</taxon>
        <taxon>Rhabditida</taxon>
        <taxon>Rhabditina</taxon>
        <taxon>Rhabditomorpha</taxon>
        <taxon>Rhabditoidea</taxon>
        <taxon>Rhabditidae</taxon>
        <taxon>Peloderinae</taxon>
        <taxon>Caenorhabditis</taxon>
    </lineage>
</organism>
<proteinExistence type="evidence at protein level"/>
<evidence type="ECO:0000256" key="1">
    <source>
        <dbReference type="SAM" id="MobiDB-lite"/>
    </source>
</evidence>
<dbReference type="STRING" id="6239.C24A11.1.1"/>
<dbReference type="RefSeq" id="NP_491585.1">
    <property type="nucleotide sequence ID" value="NM_059184.5"/>
</dbReference>
<dbReference type="InParanoid" id="P91090"/>
<dbReference type="UCSC" id="C24A11.1">
    <property type="organism name" value="c. elegans"/>
</dbReference>
<dbReference type="HOGENOM" id="CLU_103074_0_0_1"/>
<dbReference type="PeptideAtlas" id="P91090"/>